<accession>A0ABW5JDM7</accession>
<evidence type="ECO:0000313" key="10">
    <source>
        <dbReference type="Proteomes" id="UP001597510"/>
    </source>
</evidence>
<feature type="domain" description="NADH:quinone oxidoreductase/Mrp antiporter transmembrane" evidence="7">
    <location>
        <begin position="131"/>
        <end position="410"/>
    </location>
</feature>
<feature type="transmembrane region" description="Helical" evidence="6">
    <location>
        <begin position="500"/>
        <end position="519"/>
    </location>
</feature>
<feature type="transmembrane region" description="Helical" evidence="6">
    <location>
        <begin position="414"/>
        <end position="434"/>
    </location>
</feature>
<feature type="transmembrane region" description="Helical" evidence="6">
    <location>
        <begin position="612"/>
        <end position="635"/>
    </location>
</feature>
<keyword evidence="4 6" id="KW-0472">Membrane</keyword>
<name>A0ABW5JDM7_9BACT</name>
<feature type="transmembrane region" description="Helical" evidence="6">
    <location>
        <begin position="277"/>
        <end position="298"/>
    </location>
</feature>
<feature type="transmembrane region" description="Helical" evidence="6">
    <location>
        <begin position="177"/>
        <end position="198"/>
    </location>
</feature>
<evidence type="ECO:0000313" key="9">
    <source>
        <dbReference type="EMBL" id="MFD2523203.1"/>
    </source>
</evidence>
<feature type="transmembrane region" description="Helical" evidence="6">
    <location>
        <begin position="204"/>
        <end position="228"/>
    </location>
</feature>
<dbReference type="PANTHER" id="PTHR42829">
    <property type="entry name" value="NADH-UBIQUINONE OXIDOREDUCTASE CHAIN 5"/>
    <property type="match status" value="1"/>
</dbReference>
<dbReference type="EMBL" id="JBHULC010000027">
    <property type="protein sequence ID" value="MFD2523203.1"/>
    <property type="molecule type" value="Genomic_DNA"/>
</dbReference>
<evidence type="ECO:0000259" key="7">
    <source>
        <dbReference type="Pfam" id="PF00361"/>
    </source>
</evidence>
<dbReference type="PRINTS" id="PR01434">
    <property type="entry name" value="NADHDHGNASE5"/>
</dbReference>
<feature type="transmembrane region" description="Helical" evidence="6">
    <location>
        <begin position="35"/>
        <end position="53"/>
    </location>
</feature>
<comment type="subcellular location">
    <subcellularLocation>
        <location evidence="1">Endomembrane system</location>
        <topology evidence="1">Multi-pass membrane protein</topology>
    </subcellularLocation>
    <subcellularLocation>
        <location evidence="5">Membrane</location>
        <topology evidence="5">Multi-pass membrane protein</topology>
    </subcellularLocation>
</comment>
<dbReference type="RefSeq" id="WP_340239235.1">
    <property type="nucleotide sequence ID" value="NZ_JBBEWC010000012.1"/>
</dbReference>
<feature type="transmembrane region" description="Helical" evidence="6">
    <location>
        <begin position="666"/>
        <end position="685"/>
    </location>
</feature>
<dbReference type="InterPro" id="IPR003945">
    <property type="entry name" value="NU5C-like"/>
</dbReference>
<dbReference type="Pfam" id="PF00361">
    <property type="entry name" value="Proton_antipo_M"/>
    <property type="match status" value="1"/>
</dbReference>
<keyword evidence="2 5" id="KW-0812">Transmembrane</keyword>
<dbReference type="PANTHER" id="PTHR42829:SF2">
    <property type="entry name" value="NADH-UBIQUINONE OXIDOREDUCTASE CHAIN 5"/>
    <property type="match status" value="1"/>
</dbReference>
<dbReference type="Proteomes" id="UP001597510">
    <property type="component" value="Unassembled WGS sequence"/>
</dbReference>
<dbReference type="InterPro" id="IPR018393">
    <property type="entry name" value="NADHpl_OxRdtase_5_subgr"/>
</dbReference>
<evidence type="ECO:0000259" key="8">
    <source>
        <dbReference type="Pfam" id="PF00662"/>
    </source>
</evidence>
<reference evidence="10" key="1">
    <citation type="journal article" date="2019" name="Int. J. Syst. Evol. Microbiol.">
        <title>The Global Catalogue of Microorganisms (GCM) 10K type strain sequencing project: providing services to taxonomists for standard genome sequencing and annotation.</title>
        <authorList>
            <consortium name="The Broad Institute Genomics Platform"/>
            <consortium name="The Broad Institute Genome Sequencing Center for Infectious Disease"/>
            <person name="Wu L."/>
            <person name="Ma J."/>
        </authorList>
    </citation>
    <scope>NUCLEOTIDE SEQUENCE [LARGE SCALE GENOMIC DNA]</scope>
    <source>
        <strain evidence="10">KCTC 52344</strain>
    </source>
</reference>
<evidence type="ECO:0000256" key="6">
    <source>
        <dbReference type="SAM" id="Phobius"/>
    </source>
</evidence>
<feature type="transmembrane region" description="Helical" evidence="6">
    <location>
        <begin position="114"/>
        <end position="132"/>
    </location>
</feature>
<feature type="transmembrane region" description="Helical" evidence="6">
    <location>
        <begin position="84"/>
        <end position="102"/>
    </location>
</feature>
<feature type="transmembrane region" description="Helical" evidence="6">
    <location>
        <begin position="305"/>
        <end position="323"/>
    </location>
</feature>
<sequence>MSAEQVILINLLLYLVGFSFLLFKRNSLSEQSVGMLSITLNVIGVLFSMGIRISDIMGEVIHYDWFYIGDTRISIDIIFNDLTFLMYFLVQFIALWVQVFSLKYMAGDPSFGRYYAYINLFVLAMIGIVVSGNLLMIYIFWELVGTCSYLLIGFWYEKQSATNAAKKAFLVNRVGDIGFLIGIFLVYRYFGTFDILAITEKARLIPAAALNTPVLTTMGLLIFCGCIAKSAQLPLQIWLPDAMEGPTPVSALIHAATMVAAGIFLMARIYPILSPDALMVMAVVGTLTAFFGACSALNQYDIKKLLAYSTISQLGLMVISLGIGAVNAALFHLVTHAFFKAGLFLSAGAVIHYTHHQQDMRHMGNLRRQIPIIFYCYTICAAALAGIPLFSGFLSKDAIIVAAFEWAANQPSQFYFIVPAACLVVSGMGAYYMMRQVYLVFLEREDNPLGLISSGAVSFYRNVAKRIEGIVKVEDDNNEDDKLTVESFYEALSVIGPMELSVIVMAFASIGFIFSVNPFYAESSWFFDIFPHESKNYHWIAYVAILVSLNGVLLGYIYTKEESNQLDKYKTQPDGFIARLVFHNFYLSELYQLVIVNPMVWISPVLHTFDSVVIDGFVNLMARLFLGISVVMSWIERNIVDGTVNFVANLTYRAGHYTRQIQNGKAQTYIITIFVCLVLIIVLLIV</sequence>
<dbReference type="NCBIfam" id="TIGR01974">
    <property type="entry name" value="NDH_I_L"/>
    <property type="match status" value="1"/>
</dbReference>
<evidence type="ECO:0000256" key="1">
    <source>
        <dbReference type="ARBA" id="ARBA00004127"/>
    </source>
</evidence>
<feature type="transmembrane region" description="Helical" evidence="6">
    <location>
        <begin position="6"/>
        <end position="23"/>
    </location>
</feature>
<dbReference type="InterPro" id="IPR001516">
    <property type="entry name" value="Proton_antipo_N"/>
</dbReference>
<evidence type="ECO:0000256" key="4">
    <source>
        <dbReference type="ARBA" id="ARBA00023136"/>
    </source>
</evidence>
<feature type="transmembrane region" description="Helical" evidence="6">
    <location>
        <begin position="539"/>
        <end position="559"/>
    </location>
</feature>
<feature type="transmembrane region" description="Helical" evidence="6">
    <location>
        <begin position="580"/>
        <end position="600"/>
    </location>
</feature>
<comment type="caution">
    <text evidence="9">The sequence shown here is derived from an EMBL/GenBank/DDBJ whole genome shotgun (WGS) entry which is preliminary data.</text>
</comment>
<feature type="transmembrane region" description="Helical" evidence="6">
    <location>
        <begin position="138"/>
        <end position="156"/>
    </location>
</feature>
<evidence type="ECO:0000256" key="5">
    <source>
        <dbReference type="RuleBase" id="RU000320"/>
    </source>
</evidence>
<protein>
    <submittedName>
        <fullName evidence="9">NADH-quinone oxidoreductase subunit L</fullName>
    </submittedName>
</protein>
<dbReference type="InterPro" id="IPR001750">
    <property type="entry name" value="ND/Mrp_TM"/>
</dbReference>
<organism evidence="9 10">
    <name type="scientific">Emticicia soli</name>
    <dbReference type="NCBI Taxonomy" id="2027878"/>
    <lineage>
        <taxon>Bacteria</taxon>
        <taxon>Pseudomonadati</taxon>
        <taxon>Bacteroidota</taxon>
        <taxon>Cytophagia</taxon>
        <taxon>Cytophagales</taxon>
        <taxon>Leadbetterellaceae</taxon>
        <taxon>Emticicia</taxon>
    </lineage>
</organism>
<evidence type="ECO:0000256" key="3">
    <source>
        <dbReference type="ARBA" id="ARBA00022989"/>
    </source>
</evidence>
<proteinExistence type="predicted"/>
<keyword evidence="10" id="KW-1185">Reference proteome</keyword>
<dbReference type="Pfam" id="PF00662">
    <property type="entry name" value="Proton_antipo_N"/>
    <property type="match status" value="1"/>
</dbReference>
<gene>
    <name evidence="9" type="ORF">ACFSR2_20055</name>
</gene>
<feature type="transmembrane region" description="Helical" evidence="6">
    <location>
        <begin position="249"/>
        <end position="271"/>
    </location>
</feature>
<feature type="domain" description="NADH-Ubiquinone oxidoreductase (complex I) chain 5 N-terminal" evidence="8">
    <location>
        <begin position="65"/>
        <end position="115"/>
    </location>
</feature>
<feature type="transmembrane region" description="Helical" evidence="6">
    <location>
        <begin position="329"/>
        <end position="351"/>
    </location>
</feature>
<evidence type="ECO:0000256" key="2">
    <source>
        <dbReference type="ARBA" id="ARBA00022692"/>
    </source>
</evidence>
<feature type="transmembrane region" description="Helical" evidence="6">
    <location>
        <begin position="372"/>
        <end position="394"/>
    </location>
</feature>
<dbReference type="Gene3D" id="1.20.5.2700">
    <property type="match status" value="2"/>
</dbReference>
<keyword evidence="3 6" id="KW-1133">Transmembrane helix</keyword>